<organism evidence="2 3">
    <name type="scientific">Microdochium trichocladiopsis</name>
    <dbReference type="NCBI Taxonomy" id="1682393"/>
    <lineage>
        <taxon>Eukaryota</taxon>
        <taxon>Fungi</taxon>
        <taxon>Dikarya</taxon>
        <taxon>Ascomycota</taxon>
        <taxon>Pezizomycotina</taxon>
        <taxon>Sordariomycetes</taxon>
        <taxon>Xylariomycetidae</taxon>
        <taxon>Xylariales</taxon>
        <taxon>Microdochiaceae</taxon>
        <taxon>Microdochium</taxon>
    </lineage>
</organism>
<proteinExistence type="predicted"/>
<keyword evidence="3" id="KW-1185">Reference proteome</keyword>
<evidence type="ECO:0000313" key="2">
    <source>
        <dbReference type="EMBL" id="KAH7033702.1"/>
    </source>
</evidence>
<gene>
    <name evidence="2" type="ORF">B0I36DRAFT_111575</name>
</gene>
<dbReference type="AlphaFoldDB" id="A0A9P9BVV3"/>
<dbReference type="RefSeq" id="XP_046014534.1">
    <property type="nucleotide sequence ID" value="XM_046147897.1"/>
</dbReference>
<evidence type="ECO:0000313" key="3">
    <source>
        <dbReference type="Proteomes" id="UP000756346"/>
    </source>
</evidence>
<name>A0A9P9BVV3_9PEZI</name>
<feature type="region of interest" description="Disordered" evidence="1">
    <location>
        <begin position="41"/>
        <end position="67"/>
    </location>
</feature>
<protein>
    <submittedName>
        <fullName evidence="2">Uncharacterized protein</fullName>
    </submittedName>
</protein>
<dbReference type="Proteomes" id="UP000756346">
    <property type="component" value="Unassembled WGS sequence"/>
</dbReference>
<dbReference type="GeneID" id="70177443"/>
<dbReference type="EMBL" id="JAGTJQ010000004">
    <property type="protein sequence ID" value="KAH7033702.1"/>
    <property type="molecule type" value="Genomic_DNA"/>
</dbReference>
<accession>A0A9P9BVV3</accession>
<evidence type="ECO:0000256" key="1">
    <source>
        <dbReference type="SAM" id="MobiDB-lite"/>
    </source>
</evidence>
<sequence length="105" mass="11060">MAIVTGIVAAACAQATMLKRRLLERSAEPWEECFVPKPRSGMRAKSRIKSSGSLANGEASNGLPVGHCADVKTTRGGEALLVLVGSRNPSDRVFPSSKPMPDGHS</sequence>
<reference evidence="2" key="1">
    <citation type="journal article" date="2021" name="Nat. Commun.">
        <title>Genetic determinants of endophytism in the Arabidopsis root mycobiome.</title>
        <authorList>
            <person name="Mesny F."/>
            <person name="Miyauchi S."/>
            <person name="Thiergart T."/>
            <person name="Pickel B."/>
            <person name="Atanasova L."/>
            <person name="Karlsson M."/>
            <person name="Huettel B."/>
            <person name="Barry K.W."/>
            <person name="Haridas S."/>
            <person name="Chen C."/>
            <person name="Bauer D."/>
            <person name="Andreopoulos W."/>
            <person name="Pangilinan J."/>
            <person name="LaButti K."/>
            <person name="Riley R."/>
            <person name="Lipzen A."/>
            <person name="Clum A."/>
            <person name="Drula E."/>
            <person name="Henrissat B."/>
            <person name="Kohler A."/>
            <person name="Grigoriev I.V."/>
            <person name="Martin F.M."/>
            <person name="Hacquard S."/>
        </authorList>
    </citation>
    <scope>NUCLEOTIDE SEQUENCE</scope>
    <source>
        <strain evidence="2">MPI-CAGE-CH-0230</strain>
    </source>
</reference>
<comment type="caution">
    <text evidence="2">The sequence shown here is derived from an EMBL/GenBank/DDBJ whole genome shotgun (WGS) entry which is preliminary data.</text>
</comment>